<dbReference type="InterPro" id="IPR036038">
    <property type="entry name" value="Aminotransferase-like"/>
</dbReference>
<dbReference type="Gene3D" id="3.30.470.10">
    <property type="match status" value="1"/>
</dbReference>
<proteinExistence type="predicted"/>
<dbReference type="SUPFAM" id="SSF56752">
    <property type="entry name" value="D-aminoacid aminotransferase-like PLP-dependent enzymes"/>
    <property type="match status" value="1"/>
</dbReference>
<dbReference type="PANTHER" id="PTHR11236:SF50">
    <property type="entry name" value="AMINODEOXYCHORISMATE SYNTHASE COMPONENT 1"/>
    <property type="match status" value="1"/>
</dbReference>
<dbReference type="Gene3D" id="3.20.10.10">
    <property type="entry name" value="D-amino Acid Aminotransferase, subunit A, domain 2"/>
    <property type="match status" value="1"/>
</dbReference>
<dbReference type="InterPro" id="IPR005801">
    <property type="entry name" value="ADC_synthase"/>
</dbReference>
<dbReference type="Gene3D" id="3.60.120.10">
    <property type="entry name" value="Anthranilate synthase"/>
    <property type="match status" value="1"/>
</dbReference>
<dbReference type="Pfam" id="PF00425">
    <property type="entry name" value="Chorismate_bind"/>
    <property type="match status" value="1"/>
</dbReference>
<dbReference type="EMBL" id="CABPSC010000014">
    <property type="protein sequence ID" value="VVE26892.1"/>
    <property type="molecule type" value="Genomic_DNA"/>
</dbReference>
<dbReference type="RefSeq" id="WP_150556679.1">
    <property type="nucleotide sequence ID" value="NZ_CABPSC010000014.1"/>
</dbReference>
<dbReference type="Pfam" id="PF01063">
    <property type="entry name" value="Aminotran_4"/>
    <property type="match status" value="1"/>
</dbReference>
<protein>
    <submittedName>
        <fullName evidence="2">Aminodeoxychorismate synthase component I</fullName>
    </submittedName>
</protein>
<dbReference type="InterPro" id="IPR043132">
    <property type="entry name" value="BCAT-like_C"/>
</dbReference>
<dbReference type="AlphaFoldDB" id="A0A5E4WQ72"/>
<name>A0A5E4WQ72_9BURK</name>
<sequence>MPSEAPVAAFALLDDSADPAGGARLYTGLVREVTCAEPAVLSDALREMEDATRRGLYAVLLADYEFGVRLGGVHTMATRRAPGEFRALLFRDLQRLDAMQTQAWLAAQEAAQPDGDAACAPVPAVPAGQAAIDGFLATPATPAGPPTTPPGVAGVAALRSDVSDEAFDDAIARIHAWLSQGECYQVNYTYRLHFDAFGSPVALYRRLRARQPVPYGALVVLPGAQGGAGRAIVSLSPELFLRHSAGHIEARPMKGTAPASGDAAVDAERSAALAADEKNRAENLMIVDLLRNDLGRLATPGTVSVPKRFEVTRFASVLQMTSTVTATLPSTVTFADVLRALFPCGSITGAPKHRTMQLIGELESSPRGLYTGAIGWFDARGDDPHALGDFCLSVAIRTLELDAPAADGIRRGRLGVGAGIVLDSKADEEREECRLKARFLSALDPGFELFETMRASREGGVAYIERHLARLGASAAYFGFRFDAAALRAQLDAVVATLTTGDMPHRVRLALSHGGTVAITHAPLTPLPAGPVKVRLADASAATRANDLFVRHKTTVRSRYDAAWRAAEAHGAFDTLFFNERGELTEGGRSNVFVKRDGRWVTPPLSCGVLPGVMRGVMLDDPTWAATEGVITREDLLAATAIVVCNALRGALPARLVTASAV</sequence>
<organism evidence="2 3">
    <name type="scientific">Pandoraea nosoerga</name>
    <dbReference type="NCBI Taxonomy" id="2508296"/>
    <lineage>
        <taxon>Bacteria</taxon>
        <taxon>Pseudomonadati</taxon>
        <taxon>Pseudomonadota</taxon>
        <taxon>Betaproteobacteria</taxon>
        <taxon>Burkholderiales</taxon>
        <taxon>Burkholderiaceae</taxon>
        <taxon>Pandoraea</taxon>
    </lineage>
</organism>
<evidence type="ECO:0000259" key="1">
    <source>
        <dbReference type="Pfam" id="PF00425"/>
    </source>
</evidence>
<gene>
    <name evidence="2" type="ORF">PNO31109_03426</name>
</gene>
<feature type="domain" description="Chorismate-utilising enzyme C-terminal" evidence="1">
    <location>
        <begin position="164"/>
        <end position="436"/>
    </location>
</feature>
<keyword evidence="3" id="KW-1185">Reference proteome</keyword>
<dbReference type="SUPFAM" id="SSF56322">
    <property type="entry name" value="ADC synthase"/>
    <property type="match status" value="1"/>
</dbReference>
<evidence type="ECO:0000313" key="3">
    <source>
        <dbReference type="Proteomes" id="UP000367825"/>
    </source>
</evidence>
<dbReference type="PANTHER" id="PTHR11236">
    <property type="entry name" value="AMINOBENZOATE/ANTHRANILATE SYNTHASE"/>
    <property type="match status" value="1"/>
</dbReference>
<dbReference type="OrthoDB" id="9803598at2"/>
<accession>A0A5E4WQ72</accession>
<dbReference type="InterPro" id="IPR001544">
    <property type="entry name" value="Aminotrans_IV"/>
</dbReference>
<dbReference type="InterPro" id="IPR015890">
    <property type="entry name" value="Chorismate_C"/>
</dbReference>
<dbReference type="InterPro" id="IPR019999">
    <property type="entry name" value="Anth_synth_I-like"/>
</dbReference>
<evidence type="ECO:0000313" key="2">
    <source>
        <dbReference type="EMBL" id="VVE26892.1"/>
    </source>
</evidence>
<dbReference type="GO" id="GO:0046820">
    <property type="term" value="F:4-amino-4-deoxychorismate synthase activity"/>
    <property type="evidence" value="ECO:0007669"/>
    <property type="project" value="TreeGrafter"/>
</dbReference>
<reference evidence="2 3" key="1">
    <citation type="submission" date="2019-08" db="EMBL/GenBank/DDBJ databases">
        <authorList>
            <person name="Peeters C."/>
        </authorList>
    </citation>
    <scope>NUCLEOTIDE SEQUENCE [LARGE SCALE GENOMIC DNA]</scope>
    <source>
        <strain evidence="2 3">LMG 31109</strain>
    </source>
</reference>
<dbReference type="GO" id="GO:0000162">
    <property type="term" value="P:L-tryptophan biosynthetic process"/>
    <property type="evidence" value="ECO:0007669"/>
    <property type="project" value="TreeGrafter"/>
</dbReference>
<dbReference type="PRINTS" id="PR00095">
    <property type="entry name" value="ANTSNTHASEI"/>
</dbReference>
<dbReference type="Proteomes" id="UP000367825">
    <property type="component" value="Unassembled WGS sequence"/>
</dbReference>
<dbReference type="InterPro" id="IPR043131">
    <property type="entry name" value="BCAT-like_N"/>
</dbReference>